<feature type="transmembrane region" description="Helical" evidence="1">
    <location>
        <begin position="117"/>
        <end position="141"/>
    </location>
</feature>
<proteinExistence type="predicted"/>
<keyword evidence="1" id="KW-1133">Transmembrane helix</keyword>
<feature type="transmembrane region" description="Helical" evidence="1">
    <location>
        <begin position="206"/>
        <end position="227"/>
    </location>
</feature>
<keyword evidence="1" id="KW-0472">Membrane</keyword>
<sequence length="399" mass="45675">MNKAVRKLRPSDYWRIGEHESWFSDMAAKGYHLKKMGIYFAHFVQGEPKKMRYRIDVSIKKKITLEQIEMYAEIGWNFVTSYGLFHVYSSPAELDAPELHTDPAEQSFTLKEMYKRLALNASLVAISMILMIGMLCAIWFLDGTPTLVLIEGGVIQQTILTFFIGYLAYSSLQAALSIRALRKNLAEGKAINHHAPWKKHYQINSIIMVLFTTVVGLTAIIPFIQIAKGDTNTLPMVSTDLPIVRLLDVEQNPALIRGESFYMSDKVDWGNRYTYDWSPLAPIQYESDENGVVPGEMWEDGSGEYSPGIFTKVYQLSVPSMTDQLISDLIERYRFEISREDFVETNHPELDSLFVHEDKERKEVFASKGKAVIYVRYYGYADINSVIMNIVDKIDLISH</sequence>
<keyword evidence="3" id="KW-1185">Reference proteome</keyword>
<organism evidence="2 3">
    <name type="scientific">Cytobacillus spartinae</name>
    <dbReference type="NCBI Taxonomy" id="3299023"/>
    <lineage>
        <taxon>Bacteria</taxon>
        <taxon>Bacillati</taxon>
        <taxon>Bacillota</taxon>
        <taxon>Bacilli</taxon>
        <taxon>Bacillales</taxon>
        <taxon>Bacillaceae</taxon>
        <taxon>Cytobacillus</taxon>
    </lineage>
</organism>
<evidence type="ECO:0000313" key="3">
    <source>
        <dbReference type="Proteomes" id="UP001601059"/>
    </source>
</evidence>
<reference evidence="2 3" key="1">
    <citation type="submission" date="2024-08" db="EMBL/GenBank/DDBJ databases">
        <title>Two novel Cytobacillus novel species.</title>
        <authorList>
            <person name="Liu G."/>
        </authorList>
    </citation>
    <scope>NUCLEOTIDE SEQUENCE [LARGE SCALE GENOMIC DNA]</scope>
    <source>
        <strain evidence="2 3">FJAT-54145</strain>
    </source>
</reference>
<dbReference type="InterPro" id="IPR021359">
    <property type="entry name" value="DUF2812"/>
</dbReference>
<evidence type="ECO:0000313" key="2">
    <source>
        <dbReference type="EMBL" id="MFE8700781.1"/>
    </source>
</evidence>
<gene>
    <name evidence="2" type="ORF">ACFYKX_09155</name>
</gene>
<keyword evidence="1" id="KW-0812">Transmembrane</keyword>
<evidence type="ECO:0000256" key="1">
    <source>
        <dbReference type="SAM" id="Phobius"/>
    </source>
</evidence>
<accession>A0ABW6K9E8</accession>
<name>A0ABW6K9E8_9BACI</name>
<dbReference type="Proteomes" id="UP001601059">
    <property type="component" value="Unassembled WGS sequence"/>
</dbReference>
<dbReference type="Pfam" id="PF11193">
    <property type="entry name" value="DUF2812"/>
    <property type="match status" value="1"/>
</dbReference>
<comment type="caution">
    <text evidence="2">The sequence shown here is derived from an EMBL/GenBank/DDBJ whole genome shotgun (WGS) entry which is preliminary data.</text>
</comment>
<protein>
    <submittedName>
        <fullName evidence="2">DUF2812 domain-containing protein</fullName>
    </submittedName>
</protein>
<dbReference type="EMBL" id="JBIACK010000003">
    <property type="protein sequence ID" value="MFE8700781.1"/>
    <property type="molecule type" value="Genomic_DNA"/>
</dbReference>
<feature type="transmembrane region" description="Helical" evidence="1">
    <location>
        <begin position="147"/>
        <end position="169"/>
    </location>
</feature>